<dbReference type="GO" id="GO:0005886">
    <property type="term" value="C:plasma membrane"/>
    <property type="evidence" value="ECO:0007669"/>
    <property type="project" value="UniProtKB-SubCell"/>
</dbReference>
<evidence type="ECO:0000256" key="3">
    <source>
        <dbReference type="ARBA" id="ARBA00022692"/>
    </source>
</evidence>
<keyword evidence="8" id="KW-0915">Sodium</keyword>
<organism evidence="9 10">
    <name type="scientific">Halosimplex pelagicum</name>
    <dbReference type="NCBI Taxonomy" id="869886"/>
    <lineage>
        <taxon>Archaea</taxon>
        <taxon>Methanobacteriati</taxon>
        <taxon>Methanobacteriota</taxon>
        <taxon>Stenosarchaea group</taxon>
        <taxon>Halobacteria</taxon>
        <taxon>Halobacteriales</taxon>
        <taxon>Haloarculaceae</taxon>
        <taxon>Halosimplex</taxon>
    </lineage>
</organism>
<dbReference type="Pfam" id="PF02537">
    <property type="entry name" value="CRCB"/>
    <property type="match status" value="1"/>
</dbReference>
<dbReference type="Proteomes" id="UP000509346">
    <property type="component" value="Chromosome"/>
</dbReference>
<dbReference type="RefSeq" id="WP_179922899.1">
    <property type="nucleotide sequence ID" value="NZ_CP058909.1"/>
</dbReference>
<keyword evidence="4 8" id="KW-1133">Transmembrane helix</keyword>
<dbReference type="PANTHER" id="PTHR28259:SF1">
    <property type="entry name" value="FLUORIDE EXPORT PROTEIN 1-RELATED"/>
    <property type="match status" value="1"/>
</dbReference>
<keyword evidence="8" id="KW-0406">Ion transport</keyword>
<comment type="subcellular location">
    <subcellularLocation>
        <location evidence="1 8">Cell membrane</location>
        <topology evidence="1 8">Multi-pass membrane protein</topology>
    </subcellularLocation>
</comment>
<keyword evidence="5 8" id="KW-0472">Membrane</keyword>
<evidence type="ECO:0000256" key="1">
    <source>
        <dbReference type="ARBA" id="ARBA00004651"/>
    </source>
</evidence>
<dbReference type="PANTHER" id="PTHR28259">
    <property type="entry name" value="FLUORIDE EXPORT PROTEIN 1-RELATED"/>
    <property type="match status" value="1"/>
</dbReference>
<proteinExistence type="inferred from homology"/>
<name>A0A7D5TEP0_9EURY</name>
<feature type="binding site" evidence="8">
    <location>
        <position position="68"/>
    </location>
    <ligand>
        <name>Na(+)</name>
        <dbReference type="ChEBI" id="CHEBI:29101"/>
        <note>structural</note>
    </ligand>
</feature>
<dbReference type="InterPro" id="IPR003691">
    <property type="entry name" value="FluC"/>
</dbReference>
<evidence type="ECO:0000313" key="10">
    <source>
        <dbReference type="Proteomes" id="UP000509346"/>
    </source>
</evidence>
<accession>A0A7D5TEP0</accession>
<dbReference type="GeneID" id="56081011"/>
<evidence type="ECO:0000256" key="5">
    <source>
        <dbReference type="ARBA" id="ARBA00023136"/>
    </source>
</evidence>
<dbReference type="GO" id="GO:0140114">
    <property type="term" value="P:cellular detoxification of fluoride"/>
    <property type="evidence" value="ECO:0007669"/>
    <property type="project" value="UniProtKB-UniRule"/>
</dbReference>
<keyword evidence="8" id="KW-0813">Transport</keyword>
<dbReference type="GO" id="GO:0046872">
    <property type="term" value="F:metal ion binding"/>
    <property type="evidence" value="ECO:0007669"/>
    <property type="project" value="UniProtKB-KW"/>
</dbReference>
<keyword evidence="2 8" id="KW-1003">Cell membrane</keyword>
<evidence type="ECO:0000256" key="2">
    <source>
        <dbReference type="ARBA" id="ARBA00022475"/>
    </source>
</evidence>
<protein>
    <recommendedName>
        <fullName evidence="8">Fluoride-specific ion channel FluC</fullName>
    </recommendedName>
</protein>
<gene>
    <name evidence="8 9" type="primary">crcB</name>
    <name evidence="8" type="synonym">fluC</name>
    <name evidence="9" type="ORF">HZS54_00440</name>
</gene>
<keyword evidence="3 8" id="KW-0812">Transmembrane</keyword>
<comment type="similarity">
    <text evidence="6 8">Belongs to the fluoride channel Fluc/FEX (TC 1.A.43) family.</text>
</comment>
<sequence>MGVVNPVVLVGLGGVAGALARHLLGERIDARTGDTLAVNVLGSLALGAILAAPVGEGAVLALGTGFCGAFTTFSTFAFETVRLFETGERRRALANAAVNLVGALAAVWVGSTLAAAVW</sequence>
<dbReference type="AlphaFoldDB" id="A0A7D5TEP0"/>
<dbReference type="NCBIfam" id="TIGR00494">
    <property type="entry name" value="crcB"/>
    <property type="match status" value="1"/>
</dbReference>
<comment type="function">
    <text evidence="8">Fluoride-specific ion channel. Important for reducing fluoride concentration in the cell, thus reducing its toxicity.</text>
</comment>
<keyword evidence="10" id="KW-1185">Reference proteome</keyword>
<dbReference type="EMBL" id="CP058909">
    <property type="protein sequence ID" value="QLH84869.1"/>
    <property type="molecule type" value="Genomic_DNA"/>
</dbReference>
<evidence type="ECO:0000256" key="6">
    <source>
        <dbReference type="ARBA" id="ARBA00035120"/>
    </source>
</evidence>
<feature type="transmembrane region" description="Helical" evidence="8">
    <location>
        <begin position="60"/>
        <end position="81"/>
    </location>
</feature>
<feature type="transmembrane region" description="Helical" evidence="8">
    <location>
        <begin position="6"/>
        <end position="24"/>
    </location>
</feature>
<keyword evidence="8" id="KW-0479">Metal-binding</keyword>
<dbReference type="HAMAP" id="MF_00454">
    <property type="entry name" value="FluC"/>
    <property type="match status" value="1"/>
</dbReference>
<feature type="transmembrane region" description="Helical" evidence="8">
    <location>
        <begin position="93"/>
        <end position="117"/>
    </location>
</feature>
<evidence type="ECO:0000256" key="4">
    <source>
        <dbReference type="ARBA" id="ARBA00022989"/>
    </source>
</evidence>
<keyword evidence="8" id="KW-0407">Ion channel</keyword>
<comment type="activity regulation">
    <text evidence="8">Na(+) is not transported, but it plays an essential structural role and its presence is essential for fluoride channel function.</text>
</comment>
<reference evidence="9 10" key="1">
    <citation type="submission" date="2020-07" db="EMBL/GenBank/DDBJ databases">
        <title>Halosimplex litoreum sp. nov. and Halosimplex rubrum sp. nov., isolated from different salt environments.</title>
        <authorList>
            <person name="Cui H."/>
        </authorList>
    </citation>
    <scope>NUCLEOTIDE SEQUENCE [LARGE SCALE GENOMIC DNA]</scope>
    <source>
        <strain evidence="9 10">R2</strain>
    </source>
</reference>
<feature type="transmembrane region" description="Helical" evidence="8">
    <location>
        <begin position="36"/>
        <end position="54"/>
    </location>
</feature>
<evidence type="ECO:0000256" key="8">
    <source>
        <dbReference type="HAMAP-Rule" id="MF_00454"/>
    </source>
</evidence>
<feature type="binding site" evidence="8">
    <location>
        <position position="71"/>
    </location>
    <ligand>
        <name>Na(+)</name>
        <dbReference type="ChEBI" id="CHEBI:29101"/>
        <note>structural</note>
    </ligand>
</feature>
<comment type="catalytic activity">
    <reaction evidence="7">
        <text>fluoride(in) = fluoride(out)</text>
        <dbReference type="Rhea" id="RHEA:76159"/>
        <dbReference type="ChEBI" id="CHEBI:17051"/>
    </reaction>
    <physiologicalReaction direction="left-to-right" evidence="7">
        <dbReference type="Rhea" id="RHEA:76160"/>
    </physiologicalReaction>
</comment>
<evidence type="ECO:0000256" key="7">
    <source>
        <dbReference type="ARBA" id="ARBA00035585"/>
    </source>
</evidence>
<dbReference type="GO" id="GO:0062054">
    <property type="term" value="F:fluoride channel activity"/>
    <property type="evidence" value="ECO:0007669"/>
    <property type="project" value="UniProtKB-UniRule"/>
</dbReference>
<evidence type="ECO:0000313" key="9">
    <source>
        <dbReference type="EMBL" id="QLH84869.1"/>
    </source>
</evidence>
<dbReference type="KEGG" id="hpel:HZS54_00440"/>